<proteinExistence type="predicted"/>
<evidence type="ECO:0000313" key="2">
    <source>
        <dbReference type="Proteomes" id="UP000014254"/>
    </source>
</evidence>
<gene>
    <name evidence="1" type="ORF">HMPREF1544_10451</name>
</gene>
<dbReference type="OrthoDB" id="2218164at2759"/>
<protein>
    <submittedName>
        <fullName evidence="1">Uncharacterized protein</fullName>
    </submittedName>
</protein>
<name>S2J3V2_MUCC1</name>
<dbReference type="EMBL" id="KE124098">
    <property type="protein sequence ID" value="EPB82792.1"/>
    <property type="molecule type" value="Genomic_DNA"/>
</dbReference>
<sequence length="187" mass="20985">MSDNSGFTLPLVYKAGPDLIGKIILSDKRAMNAMALHLVGASEDTYHVASTGFMHSPMNCVLYTANPESAYPPIVVNITEKVDTNYINEVIRRCTEIYERHALLPRCIIVGTEEIDQIIMDSSMNKNIPFARETRCDFWATDCLLVSKDAMLNHDDPRHPLIEILNGVIKYKWVCLSEDGLTQPLGK</sequence>
<accession>S2J3V2</accession>
<keyword evidence="2" id="KW-1185">Reference proteome</keyword>
<organism evidence="1 2">
    <name type="scientific">Mucor circinelloides f. circinelloides (strain 1006PhL)</name>
    <name type="common">Mucormycosis agent</name>
    <name type="synonym">Calyptromyces circinelloides</name>
    <dbReference type="NCBI Taxonomy" id="1220926"/>
    <lineage>
        <taxon>Eukaryota</taxon>
        <taxon>Fungi</taxon>
        <taxon>Fungi incertae sedis</taxon>
        <taxon>Mucoromycota</taxon>
        <taxon>Mucoromycotina</taxon>
        <taxon>Mucoromycetes</taxon>
        <taxon>Mucorales</taxon>
        <taxon>Mucorineae</taxon>
        <taxon>Mucoraceae</taxon>
        <taxon>Mucor</taxon>
    </lineage>
</organism>
<dbReference type="OMA" id="FARETRC"/>
<dbReference type="Proteomes" id="UP000014254">
    <property type="component" value="Unassembled WGS sequence"/>
</dbReference>
<dbReference type="InParanoid" id="S2J3V2"/>
<dbReference type="eggNOG" id="ENOG502TAFD">
    <property type="taxonomic scope" value="Eukaryota"/>
</dbReference>
<dbReference type="AlphaFoldDB" id="S2J3V2"/>
<reference evidence="2" key="1">
    <citation type="submission" date="2013-05" db="EMBL/GenBank/DDBJ databases">
        <title>The Genome sequence of Mucor circinelloides f. circinelloides 1006PhL.</title>
        <authorList>
            <consortium name="The Broad Institute Genomics Platform"/>
            <person name="Cuomo C."/>
            <person name="Earl A."/>
            <person name="Findley K."/>
            <person name="Lee S.C."/>
            <person name="Walker B."/>
            <person name="Young S."/>
            <person name="Zeng Q."/>
            <person name="Gargeya S."/>
            <person name="Fitzgerald M."/>
            <person name="Haas B."/>
            <person name="Abouelleil A."/>
            <person name="Allen A.W."/>
            <person name="Alvarado L."/>
            <person name="Arachchi H.M."/>
            <person name="Berlin A.M."/>
            <person name="Chapman S.B."/>
            <person name="Gainer-Dewar J."/>
            <person name="Goldberg J."/>
            <person name="Griggs A."/>
            <person name="Gujja S."/>
            <person name="Hansen M."/>
            <person name="Howarth C."/>
            <person name="Imamovic A."/>
            <person name="Ireland A."/>
            <person name="Larimer J."/>
            <person name="McCowan C."/>
            <person name="Murphy C."/>
            <person name="Pearson M."/>
            <person name="Poon T.W."/>
            <person name="Priest M."/>
            <person name="Roberts A."/>
            <person name="Saif S."/>
            <person name="Shea T."/>
            <person name="Sisk P."/>
            <person name="Sykes S."/>
            <person name="Wortman J."/>
            <person name="Nusbaum C."/>
            <person name="Birren B."/>
        </authorList>
    </citation>
    <scope>NUCLEOTIDE SEQUENCE [LARGE SCALE GENOMIC DNA]</scope>
    <source>
        <strain evidence="2">1006PhL</strain>
    </source>
</reference>
<evidence type="ECO:0000313" key="1">
    <source>
        <dbReference type="EMBL" id="EPB82792.1"/>
    </source>
</evidence>
<dbReference type="VEuPathDB" id="FungiDB:HMPREF1544_10451"/>